<evidence type="ECO:0000256" key="18">
    <source>
        <dbReference type="RuleBase" id="RU003465"/>
    </source>
</evidence>
<evidence type="ECO:0000256" key="11">
    <source>
        <dbReference type="ARBA" id="ARBA00023015"/>
    </source>
</evidence>
<keyword evidence="23" id="KW-1185">Reference proteome</keyword>
<dbReference type="Gene3D" id="3.60.40.10">
    <property type="entry name" value="PPM-type phosphatase domain"/>
    <property type="match status" value="1"/>
</dbReference>
<evidence type="ECO:0000256" key="10">
    <source>
        <dbReference type="ARBA" id="ARBA00022912"/>
    </source>
</evidence>
<evidence type="ECO:0000313" key="23">
    <source>
        <dbReference type="Proteomes" id="UP000596660"/>
    </source>
</evidence>
<dbReference type="InterPro" id="IPR012337">
    <property type="entry name" value="RNaseH-like_sf"/>
</dbReference>
<dbReference type="SUPFAM" id="SSF57667">
    <property type="entry name" value="beta-beta-alpha zinc fingers"/>
    <property type="match status" value="1"/>
</dbReference>
<dbReference type="InterPro" id="IPR036236">
    <property type="entry name" value="Znf_C2H2_sf"/>
</dbReference>
<dbReference type="GO" id="GO:0008270">
    <property type="term" value="F:zinc ion binding"/>
    <property type="evidence" value="ECO:0007669"/>
    <property type="project" value="UniProtKB-KW"/>
</dbReference>
<accession>A0A803LXV9</accession>
<evidence type="ECO:0000256" key="13">
    <source>
        <dbReference type="ARBA" id="ARBA00023163"/>
    </source>
</evidence>
<dbReference type="AlphaFoldDB" id="A0A803LXV9"/>
<dbReference type="InterPro" id="IPR025525">
    <property type="entry name" value="hAT-like_transposase_RNase-H"/>
</dbReference>
<evidence type="ECO:0000256" key="15">
    <source>
        <dbReference type="ARBA" id="ARBA00047761"/>
    </source>
</evidence>
<dbReference type="PROSITE" id="PS01032">
    <property type="entry name" value="PPM_1"/>
    <property type="match status" value="1"/>
</dbReference>
<reference evidence="22" key="2">
    <citation type="submission" date="2021-03" db="UniProtKB">
        <authorList>
            <consortium name="EnsemblPlants"/>
        </authorList>
    </citation>
    <scope>IDENTIFICATION</scope>
</reference>
<dbReference type="SUPFAM" id="SSF140996">
    <property type="entry name" value="Hermes dimerisation domain"/>
    <property type="match status" value="1"/>
</dbReference>
<dbReference type="Pfam" id="PF14372">
    <property type="entry name" value="hAT-like_RNase-H"/>
    <property type="match status" value="1"/>
</dbReference>
<dbReference type="PROSITE" id="PS50808">
    <property type="entry name" value="ZF_BED"/>
    <property type="match status" value="1"/>
</dbReference>
<keyword evidence="8" id="KW-0862">Zinc</keyword>
<dbReference type="PANTHER" id="PTHR46481:SF7">
    <property type="entry name" value="ZINC FINGER BED DOMAIN-CONTAINING PROTEIN RICESLEEPER 2-LIKE"/>
    <property type="match status" value="1"/>
</dbReference>
<comment type="similarity">
    <text evidence="3 18">Belongs to the PP2C family.</text>
</comment>
<evidence type="ECO:0000256" key="1">
    <source>
        <dbReference type="ARBA" id="ARBA00001936"/>
    </source>
</evidence>
<keyword evidence="5" id="KW-0479">Metal-binding</keyword>
<evidence type="ECO:0000313" key="22">
    <source>
        <dbReference type="EnsemblPlants" id="AUR62020310-RA:cds"/>
    </source>
</evidence>
<evidence type="ECO:0000256" key="16">
    <source>
        <dbReference type="ARBA" id="ARBA00048336"/>
    </source>
</evidence>
<keyword evidence="13" id="KW-0804">Transcription</keyword>
<proteinExistence type="inferred from homology"/>
<dbReference type="Pfam" id="PF02892">
    <property type="entry name" value="zf-BED"/>
    <property type="match status" value="1"/>
</dbReference>
<evidence type="ECO:0000259" key="21">
    <source>
        <dbReference type="PROSITE" id="PS51746"/>
    </source>
</evidence>
<feature type="compositionally biased region" description="Basic and acidic residues" evidence="19">
    <location>
        <begin position="14"/>
        <end position="24"/>
    </location>
</feature>
<evidence type="ECO:0000256" key="12">
    <source>
        <dbReference type="ARBA" id="ARBA00023125"/>
    </source>
</evidence>
<evidence type="ECO:0000256" key="14">
    <source>
        <dbReference type="ARBA" id="ARBA00023211"/>
    </source>
</evidence>
<feature type="domain" description="BED-type" evidence="20">
    <location>
        <begin position="32"/>
        <end position="87"/>
    </location>
</feature>
<dbReference type="CDD" id="cd00143">
    <property type="entry name" value="PP2Cc"/>
    <property type="match status" value="1"/>
</dbReference>
<dbReference type="Gramene" id="AUR62020310-RA">
    <property type="protein sequence ID" value="AUR62020310-RA:cds"/>
    <property type="gene ID" value="AUR62020310"/>
</dbReference>
<keyword evidence="9" id="KW-0460">Magnesium</keyword>
<reference evidence="22" key="1">
    <citation type="journal article" date="2017" name="Nature">
        <title>The genome of Chenopodium quinoa.</title>
        <authorList>
            <person name="Jarvis D.E."/>
            <person name="Ho Y.S."/>
            <person name="Lightfoot D.J."/>
            <person name="Schmoeckel S.M."/>
            <person name="Li B."/>
            <person name="Borm T.J.A."/>
            <person name="Ohyanagi H."/>
            <person name="Mineta K."/>
            <person name="Michell C.T."/>
            <person name="Saber N."/>
            <person name="Kharbatia N.M."/>
            <person name="Rupper R.R."/>
            <person name="Sharp A.R."/>
            <person name="Dally N."/>
            <person name="Boughton B.A."/>
            <person name="Woo Y.H."/>
            <person name="Gao G."/>
            <person name="Schijlen E.G.W.M."/>
            <person name="Guo X."/>
            <person name="Momin A.A."/>
            <person name="Negrao S."/>
            <person name="Al-Babili S."/>
            <person name="Gehring C."/>
            <person name="Roessner U."/>
            <person name="Jung C."/>
            <person name="Murphy K."/>
            <person name="Arold S.T."/>
            <person name="Gojobori T."/>
            <person name="van der Linden C.G."/>
            <person name="van Loo E.N."/>
            <person name="Jellen E.N."/>
            <person name="Maughan P.J."/>
            <person name="Tester M."/>
        </authorList>
    </citation>
    <scope>NUCLEOTIDE SEQUENCE [LARGE SCALE GENOMIC DNA]</scope>
    <source>
        <strain evidence="22">cv. PI 614886</strain>
    </source>
</reference>
<evidence type="ECO:0000256" key="2">
    <source>
        <dbReference type="ARBA" id="ARBA00001946"/>
    </source>
</evidence>
<dbReference type="SMART" id="SM00332">
    <property type="entry name" value="PP2Cc"/>
    <property type="match status" value="1"/>
</dbReference>
<name>A0A803LXV9_CHEQI</name>
<evidence type="ECO:0000259" key="20">
    <source>
        <dbReference type="PROSITE" id="PS50808"/>
    </source>
</evidence>
<protein>
    <recommendedName>
        <fullName evidence="4">protein-serine/threonine phosphatase</fullName>
        <ecNumber evidence="4">3.1.3.16</ecNumber>
    </recommendedName>
</protein>
<dbReference type="GO" id="GO:0004722">
    <property type="term" value="F:protein serine/threonine phosphatase activity"/>
    <property type="evidence" value="ECO:0007669"/>
    <property type="project" value="UniProtKB-EC"/>
</dbReference>
<dbReference type="Proteomes" id="UP000596660">
    <property type="component" value="Unplaced"/>
</dbReference>
<dbReference type="InterPro" id="IPR001932">
    <property type="entry name" value="PPM-type_phosphatase-like_dom"/>
</dbReference>
<feature type="compositionally biased region" description="Polar residues" evidence="19">
    <location>
        <begin position="876"/>
        <end position="890"/>
    </location>
</feature>
<evidence type="ECO:0000256" key="5">
    <source>
        <dbReference type="ARBA" id="ARBA00022723"/>
    </source>
</evidence>
<organism evidence="22 23">
    <name type="scientific">Chenopodium quinoa</name>
    <name type="common">Quinoa</name>
    <dbReference type="NCBI Taxonomy" id="63459"/>
    <lineage>
        <taxon>Eukaryota</taxon>
        <taxon>Viridiplantae</taxon>
        <taxon>Streptophyta</taxon>
        <taxon>Embryophyta</taxon>
        <taxon>Tracheophyta</taxon>
        <taxon>Spermatophyta</taxon>
        <taxon>Magnoliopsida</taxon>
        <taxon>eudicotyledons</taxon>
        <taxon>Gunneridae</taxon>
        <taxon>Pentapetalae</taxon>
        <taxon>Caryophyllales</taxon>
        <taxon>Chenopodiaceae</taxon>
        <taxon>Chenopodioideae</taxon>
        <taxon>Atripliceae</taxon>
        <taxon>Chenopodium</taxon>
    </lineage>
</organism>
<dbReference type="Pfam" id="PF00481">
    <property type="entry name" value="PP2C"/>
    <property type="match status" value="1"/>
</dbReference>
<dbReference type="InterPro" id="IPR003656">
    <property type="entry name" value="Znf_BED"/>
</dbReference>
<dbReference type="SUPFAM" id="SSF53098">
    <property type="entry name" value="Ribonuclease H-like"/>
    <property type="match status" value="1"/>
</dbReference>
<keyword evidence="6 17" id="KW-0863">Zinc-finger</keyword>
<evidence type="ECO:0000256" key="6">
    <source>
        <dbReference type="ARBA" id="ARBA00022771"/>
    </source>
</evidence>
<comment type="catalytic activity">
    <reaction evidence="16">
        <text>O-phospho-L-threonyl-[protein] + H2O = L-threonyl-[protein] + phosphate</text>
        <dbReference type="Rhea" id="RHEA:47004"/>
        <dbReference type="Rhea" id="RHEA-COMP:11060"/>
        <dbReference type="Rhea" id="RHEA-COMP:11605"/>
        <dbReference type="ChEBI" id="CHEBI:15377"/>
        <dbReference type="ChEBI" id="CHEBI:30013"/>
        <dbReference type="ChEBI" id="CHEBI:43474"/>
        <dbReference type="ChEBI" id="CHEBI:61977"/>
        <dbReference type="EC" id="3.1.3.16"/>
    </reaction>
</comment>
<keyword evidence="7 18" id="KW-0378">Hydrolase</keyword>
<keyword evidence="10 18" id="KW-0904">Protein phosphatase</keyword>
<evidence type="ECO:0000256" key="8">
    <source>
        <dbReference type="ARBA" id="ARBA00022833"/>
    </source>
</evidence>
<evidence type="ECO:0000256" key="19">
    <source>
        <dbReference type="SAM" id="MobiDB-lite"/>
    </source>
</evidence>
<dbReference type="GO" id="GO:0003677">
    <property type="term" value="F:DNA binding"/>
    <property type="evidence" value="ECO:0007669"/>
    <property type="project" value="UniProtKB-KW"/>
</dbReference>
<dbReference type="SMART" id="SM00614">
    <property type="entry name" value="ZnF_BED"/>
    <property type="match status" value="1"/>
</dbReference>
<comment type="cofactor">
    <cofactor evidence="1">
        <name>Mn(2+)</name>
        <dbReference type="ChEBI" id="CHEBI:29035"/>
    </cofactor>
</comment>
<comment type="catalytic activity">
    <reaction evidence="15">
        <text>O-phospho-L-seryl-[protein] + H2O = L-seryl-[protein] + phosphate</text>
        <dbReference type="Rhea" id="RHEA:20629"/>
        <dbReference type="Rhea" id="RHEA-COMP:9863"/>
        <dbReference type="Rhea" id="RHEA-COMP:11604"/>
        <dbReference type="ChEBI" id="CHEBI:15377"/>
        <dbReference type="ChEBI" id="CHEBI:29999"/>
        <dbReference type="ChEBI" id="CHEBI:43474"/>
        <dbReference type="ChEBI" id="CHEBI:83421"/>
        <dbReference type="EC" id="3.1.3.16"/>
    </reaction>
</comment>
<dbReference type="EnsemblPlants" id="AUR62020310-RA">
    <property type="protein sequence ID" value="AUR62020310-RA:cds"/>
    <property type="gene ID" value="AUR62020310"/>
</dbReference>
<evidence type="ECO:0000256" key="4">
    <source>
        <dbReference type="ARBA" id="ARBA00013081"/>
    </source>
</evidence>
<dbReference type="InterPro" id="IPR000222">
    <property type="entry name" value="PP2C_BS"/>
</dbReference>
<comment type="cofactor">
    <cofactor evidence="2">
        <name>Mg(2+)</name>
        <dbReference type="ChEBI" id="CHEBI:18420"/>
    </cofactor>
</comment>
<evidence type="ECO:0000256" key="17">
    <source>
        <dbReference type="PROSITE-ProRule" id="PRU00027"/>
    </source>
</evidence>
<dbReference type="PANTHER" id="PTHR46481">
    <property type="entry name" value="ZINC FINGER BED DOMAIN-CONTAINING PROTEIN 4"/>
    <property type="match status" value="1"/>
</dbReference>
<keyword evidence="12" id="KW-0238">DNA-binding</keyword>
<dbReference type="SUPFAM" id="SSF81606">
    <property type="entry name" value="PP2C-like"/>
    <property type="match status" value="1"/>
</dbReference>
<dbReference type="EC" id="3.1.3.16" evidence="4"/>
<feature type="domain" description="PPM-type phosphatase" evidence="21">
    <location>
        <begin position="601"/>
        <end position="845"/>
    </location>
</feature>
<dbReference type="InterPro" id="IPR036457">
    <property type="entry name" value="PPM-type-like_dom_sf"/>
</dbReference>
<feature type="region of interest" description="Disordered" evidence="19">
    <location>
        <begin position="1"/>
        <end position="35"/>
    </location>
</feature>
<dbReference type="FunFam" id="3.60.40.10:FF:000011">
    <property type="entry name" value="probable protein phosphatase 2C 59"/>
    <property type="match status" value="1"/>
</dbReference>
<evidence type="ECO:0000256" key="9">
    <source>
        <dbReference type="ARBA" id="ARBA00022842"/>
    </source>
</evidence>
<feature type="compositionally biased region" description="Low complexity" evidence="19">
    <location>
        <begin position="864"/>
        <end position="875"/>
    </location>
</feature>
<sequence>MSTNMDNVEGNVPIEEHESDNEKSKPKRKRMKDRSEVWEHFIKEETHTGMEARCKYCGMRYKCGTKRNGTSPLWAHINRCRKYPYNTPKESKQSLLSFKSNKIESGCTSGLSYVKYDPTVIRKALSEMVIVDELPFKFVEGVGFKKFCNVMEPRFHVPSRITVAKDCYETFLTQKRKLKLVLKNCNSRVSLTTDTWTSIQQINYMCLTVHFVDNDWNLQKRILNFCPISSHKGEEIGKEIEKCLLDWELEKVFCITVDNASSNDTAIGYMRRKVNGWKAGVLNGRFLHMRCVAHIVNLVVSDGLKIVNESITRVRQAVRFIKQSPSRLVRFKKCVVEEKINSKKLLCLDVPTRWNSTFLMLDAALVFEYAFERYSEEDPHYVIELNEREGKGCPTSEDWETVRRFSEFLQVFYDLTLRVSGSLHVTSNLFFHELVSVAVLLKDLMTNDDVEMCLMATKMKEKYDKYWGDPEKINMLIFIAVVLDPRYKLDYVEWMLIEIYDSKHAFVLVNNLKESLNALYEEYRGSSGDVIREEVSSSMDSSQFSPKQKKLQIKEGRSCWVCENLSSEMGYLDSVLQSSNQIHVEEQPVTGGGLSQNGKFSYGYASSAGKRSSMEDFYETRIYGDDGEIVGLFGVFDGHGGVRAAEYVKHHLFSNLIKHPKFIADTKSAIAETYSHTDSEFLKSENSQNRDAGSTASTAILVGDRLLVANVGDSRAVICRGAIAVSRDHKPDQSDERQRIEDAGGFVMWAGTWRVGGVLAVSRAFGDKLLKEYVVADPEIKEEKVDSSLEFLILASDGLWDVVTNEEAVDMVKPIQDSEEAAKKLMKEAYQRGSADNITCVVVRFLDNCYHNDASKRVSGNQADSSNKNSGDSSNQLPGKQGDSSKGGSH</sequence>
<dbReference type="PROSITE" id="PS51746">
    <property type="entry name" value="PPM_2"/>
    <property type="match status" value="1"/>
</dbReference>
<evidence type="ECO:0000256" key="7">
    <source>
        <dbReference type="ARBA" id="ARBA00022801"/>
    </source>
</evidence>
<dbReference type="SMART" id="SM00331">
    <property type="entry name" value="PP2C_SIG"/>
    <property type="match status" value="1"/>
</dbReference>
<evidence type="ECO:0000256" key="3">
    <source>
        <dbReference type="ARBA" id="ARBA00006702"/>
    </source>
</evidence>
<keyword evidence="11" id="KW-0805">Transcription regulation</keyword>
<feature type="region of interest" description="Disordered" evidence="19">
    <location>
        <begin position="856"/>
        <end position="890"/>
    </location>
</feature>
<dbReference type="InterPro" id="IPR052035">
    <property type="entry name" value="ZnF_BED_domain_contain"/>
</dbReference>
<keyword evidence="14" id="KW-0464">Manganese</keyword>